<evidence type="ECO:0000313" key="5">
    <source>
        <dbReference type="Proteomes" id="UP001144397"/>
    </source>
</evidence>
<sequence length="397" mass="40867">MPDVTEGRSRNQRDVWITGIGLVSSLGEGLDAHWQALTAGSPPVTDNTTFAPYVVHPLVKVNFDSQIPKKGDQRQMEPWQRIGTYAAGLALDAAGIAKNAEILSNTDMVVAAGGGERDFQVDAAILNDLSASNDAGRLLNERLLSDLRPTLSLAQLSNLLAGNISIVHGVTGSSRTFMGEESSGVDAARIAYARIAAGQSEIGLVGGAYNAEREDTLLLNDLDAFCMKGAFSPAFTAPGIASGSMGAFLVLESPEHAKARGATPIAKLSGVWSERAKRAVAGAVTAKVKALLDKAGTAPGTAVISGVTGARDATEAEAEALTASGLPVRAVANRIGHGFEAQFIAALALAALAVSKGTLFPPLAGDPLEKAADGISRAIVTQVGHWRGEGAGLVEKA</sequence>
<dbReference type="GO" id="GO:0004315">
    <property type="term" value="F:3-oxoacyl-[acyl-carrier-protein] synthase activity"/>
    <property type="evidence" value="ECO:0007669"/>
    <property type="project" value="UniProtKB-EC"/>
</dbReference>
<reference evidence="3" key="1">
    <citation type="submission" date="2022-12" db="EMBL/GenBank/DDBJ databases">
        <title>Reference genome sequencing for broad-spectrum identification of bacterial and archaeal isolates by mass spectrometry.</title>
        <authorList>
            <person name="Sekiguchi Y."/>
            <person name="Tourlousse D.M."/>
        </authorList>
    </citation>
    <scope>NUCLEOTIDE SEQUENCE</scope>
    <source>
        <strain evidence="3">301</strain>
    </source>
</reference>
<keyword evidence="1 4" id="KW-0808">Transferase</keyword>
<dbReference type="AlphaFoldDB" id="A0A9W6CSI0"/>
<dbReference type="SUPFAM" id="SSF53901">
    <property type="entry name" value="Thiolase-like"/>
    <property type="match status" value="2"/>
</dbReference>
<dbReference type="EMBL" id="JAVDPY010000004">
    <property type="protein sequence ID" value="MDR6334328.1"/>
    <property type="molecule type" value="Genomic_DNA"/>
</dbReference>
<dbReference type="PANTHER" id="PTHR11712:SF336">
    <property type="entry name" value="3-OXOACYL-[ACYL-CARRIER-PROTEIN] SYNTHASE, MITOCHONDRIAL"/>
    <property type="match status" value="1"/>
</dbReference>
<evidence type="ECO:0000313" key="4">
    <source>
        <dbReference type="EMBL" id="MDR6334328.1"/>
    </source>
</evidence>
<evidence type="ECO:0000256" key="1">
    <source>
        <dbReference type="ARBA" id="ARBA00022679"/>
    </source>
</evidence>
<dbReference type="EC" id="2.3.1.179" evidence="4"/>
<dbReference type="Proteomes" id="UP001144397">
    <property type="component" value="Unassembled WGS sequence"/>
</dbReference>
<dbReference type="Pfam" id="PF00109">
    <property type="entry name" value="ketoacyl-synt"/>
    <property type="match status" value="1"/>
</dbReference>
<dbReference type="NCBIfam" id="NF005084">
    <property type="entry name" value="PRK06519.1"/>
    <property type="match status" value="1"/>
</dbReference>
<evidence type="ECO:0000259" key="2">
    <source>
        <dbReference type="Pfam" id="PF00109"/>
    </source>
</evidence>
<dbReference type="Gene3D" id="3.40.47.10">
    <property type="match status" value="1"/>
</dbReference>
<gene>
    <name evidence="3" type="primary">fabF</name>
    <name evidence="4" type="ORF">GGQ86_002804</name>
    <name evidence="3" type="ORF">XFLAVUS301_27220</name>
</gene>
<dbReference type="GO" id="GO:0005829">
    <property type="term" value="C:cytosol"/>
    <property type="evidence" value="ECO:0007669"/>
    <property type="project" value="TreeGrafter"/>
</dbReference>
<accession>A0A9W6CSI0</accession>
<proteinExistence type="predicted"/>
<dbReference type="Proteomes" id="UP001245370">
    <property type="component" value="Unassembled WGS sequence"/>
</dbReference>
<dbReference type="GeneID" id="95763503"/>
<comment type="caution">
    <text evidence="3">The sequence shown here is derived from an EMBL/GenBank/DDBJ whole genome shotgun (WGS) entry which is preliminary data.</text>
</comment>
<dbReference type="InterPro" id="IPR000794">
    <property type="entry name" value="Beta-ketoacyl_synthase"/>
</dbReference>
<feature type="domain" description="Beta-ketoacyl synthase-like N-terminal" evidence="2">
    <location>
        <begin position="13"/>
        <end position="214"/>
    </location>
</feature>
<keyword evidence="6" id="KW-1185">Reference proteome</keyword>
<dbReference type="PANTHER" id="PTHR11712">
    <property type="entry name" value="POLYKETIDE SYNTHASE-RELATED"/>
    <property type="match status" value="1"/>
</dbReference>
<keyword evidence="4" id="KW-0012">Acyltransferase</keyword>
<name>A0A9W6CSI0_XANFL</name>
<organism evidence="3 5">
    <name type="scientific">Xanthobacter flavus</name>
    <dbReference type="NCBI Taxonomy" id="281"/>
    <lineage>
        <taxon>Bacteria</taxon>
        <taxon>Pseudomonadati</taxon>
        <taxon>Pseudomonadota</taxon>
        <taxon>Alphaproteobacteria</taxon>
        <taxon>Hyphomicrobiales</taxon>
        <taxon>Xanthobacteraceae</taxon>
        <taxon>Xanthobacter</taxon>
    </lineage>
</organism>
<dbReference type="RefSeq" id="WP_169122354.1">
    <property type="nucleotide sequence ID" value="NZ_BSDO01000003.1"/>
</dbReference>
<reference evidence="4 6" key="2">
    <citation type="submission" date="2023-07" db="EMBL/GenBank/DDBJ databases">
        <title>Genomic Encyclopedia of Type Strains, Phase IV (KMG-IV): sequencing the most valuable type-strain genomes for metagenomic binning, comparative biology and taxonomic classification.</title>
        <authorList>
            <person name="Goeker M."/>
        </authorList>
    </citation>
    <scope>NUCLEOTIDE SEQUENCE [LARGE SCALE GENOMIC DNA]</scope>
    <source>
        <strain evidence="4 6">DSM 338</strain>
    </source>
</reference>
<evidence type="ECO:0000313" key="3">
    <source>
        <dbReference type="EMBL" id="GLI23048.1"/>
    </source>
</evidence>
<evidence type="ECO:0000313" key="6">
    <source>
        <dbReference type="Proteomes" id="UP001245370"/>
    </source>
</evidence>
<dbReference type="InterPro" id="IPR014030">
    <property type="entry name" value="Ketoacyl_synth_N"/>
</dbReference>
<protein>
    <submittedName>
        <fullName evidence="4">3-oxoacyl-[acyl-carrier-protein] synthase II</fullName>
        <ecNumber evidence="4">2.3.1.179</ecNumber>
    </submittedName>
    <submittedName>
        <fullName evidence="3">Beta-ketoacyl-ACP synthase II</fullName>
    </submittedName>
</protein>
<dbReference type="EMBL" id="BSDO01000003">
    <property type="protein sequence ID" value="GLI23048.1"/>
    <property type="molecule type" value="Genomic_DNA"/>
</dbReference>
<dbReference type="InterPro" id="IPR016039">
    <property type="entry name" value="Thiolase-like"/>
</dbReference>
<dbReference type="GO" id="GO:0006633">
    <property type="term" value="P:fatty acid biosynthetic process"/>
    <property type="evidence" value="ECO:0007669"/>
    <property type="project" value="TreeGrafter"/>
</dbReference>